<evidence type="ECO:0000313" key="1">
    <source>
        <dbReference type="EMBL" id="TWW71530.1"/>
    </source>
</evidence>
<dbReference type="Proteomes" id="UP000324091">
    <property type="component" value="Chromosome 16"/>
</dbReference>
<dbReference type="EMBL" id="RHFK02000008">
    <property type="protein sequence ID" value="TWW71530.1"/>
    <property type="molecule type" value="Genomic_DNA"/>
</dbReference>
<proteinExistence type="predicted"/>
<evidence type="ECO:0000313" key="2">
    <source>
        <dbReference type="Proteomes" id="UP000324091"/>
    </source>
</evidence>
<accession>A0A5C6P073</accession>
<keyword evidence="2" id="KW-1185">Reference proteome</keyword>
<organism evidence="1 2">
    <name type="scientific">Takifugu flavidus</name>
    <name type="common">sansaifugu</name>
    <dbReference type="NCBI Taxonomy" id="433684"/>
    <lineage>
        <taxon>Eukaryota</taxon>
        <taxon>Metazoa</taxon>
        <taxon>Chordata</taxon>
        <taxon>Craniata</taxon>
        <taxon>Vertebrata</taxon>
        <taxon>Euteleostomi</taxon>
        <taxon>Actinopterygii</taxon>
        <taxon>Neopterygii</taxon>
        <taxon>Teleostei</taxon>
        <taxon>Neoteleostei</taxon>
        <taxon>Acanthomorphata</taxon>
        <taxon>Eupercaria</taxon>
        <taxon>Tetraodontiformes</taxon>
        <taxon>Tetradontoidea</taxon>
        <taxon>Tetraodontidae</taxon>
        <taxon>Takifugu</taxon>
    </lineage>
</organism>
<dbReference type="AlphaFoldDB" id="A0A5C6P073"/>
<gene>
    <name evidence="1" type="ORF">D4764_16G0000270</name>
</gene>
<protein>
    <submittedName>
        <fullName evidence="1">Uncharacterized protein</fullName>
    </submittedName>
</protein>
<sequence length="78" mass="8795">RLSVRLQMAGRGWEDWFEREEFIGQISDMRVQNLQVVYLSIHPSLQWSVPPVICATSGPSLQWSIPPTICPSSGPSLQ</sequence>
<comment type="caution">
    <text evidence="1">The sequence shown here is derived from an EMBL/GenBank/DDBJ whole genome shotgun (WGS) entry which is preliminary data.</text>
</comment>
<feature type="non-terminal residue" evidence="1">
    <location>
        <position position="1"/>
    </location>
</feature>
<reference evidence="1 2" key="1">
    <citation type="submission" date="2019-04" db="EMBL/GenBank/DDBJ databases">
        <title>Chromosome genome assembly for Takifugu flavidus.</title>
        <authorList>
            <person name="Xiao S."/>
        </authorList>
    </citation>
    <scope>NUCLEOTIDE SEQUENCE [LARGE SCALE GENOMIC DNA]</scope>
    <source>
        <strain evidence="1">HTHZ2018</strain>
        <tissue evidence="1">Muscle</tissue>
    </source>
</reference>
<name>A0A5C6P073_9TELE</name>